<dbReference type="EMBL" id="DXFB01000081">
    <property type="protein sequence ID" value="HIX45167.1"/>
    <property type="molecule type" value="Genomic_DNA"/>
</dbReference>
<evidence type="ECO:0000313" key="2">
    <source>
        <dbReference type="Proteomes" id="UP000824246"/>
    </source>
</evidence>
<comment type="caution">
    <text evidence="1">The sequence shown here is derived from an EMBL/GenBank/DDBJ whole genome shotgun (WGS) entry which is preliminary data.</text>
</comment>
<name>A0A9D1VRQ2_9BACT</name>
<sequence length="185" mass="21336">IRSLEAVINDLKATDSLYTRVVSCYPDHLHEISRDTLNLFVKKLSNSNYFSTGGVAHNIFKDNMAVLEEIDNFSLIYTLYGSISGIEMMHDIIDDIQSVREELFAAFSKKKHFNQYPDAVSAVKAVLDIPEIYNFLLSQKHTNLCIGIEQSLEIMKQLNQECKNESGLTEEEFERFQDEYNFNFD</sequence>
<reference evidence="1" key="1">
    <citation type="journal article" date="2021" name="PeerJ">
        <title>Extensive microbial diversity within the chicken gut microbiome revealed by metagenomics and culture.</title>
        <authorList>
            <person name="Gilroy R."/>
            <person name="Ravi A."/>
            <person name="Getino M."/>
            <person name="Pursley I."/>
            <person name="Horton D.L."/>
            <person name="Alikhan N.F."/>
            <person name="Baker D."/>
            <person name="Gharbi K."/>
            <person name="Hall N."/>
            <person name="Watson M."/>
            <person name="Adriaenssens E.M."/>
            <person name="Foster-Nyarko E."/>
            <person name="Jarju S."/>
            <person name="Secka A."/>
            <person name="Antonio M."/>
            <person name="Oren A."/>
            <person name="Chaudhuri R.R."/>
            <person name="La Ragione R."/>
            <person name="Hildebrand F."/>
            <person name="Pallen M.J."/>
        </authorList>
    </citation>
    <scope>NUCLEOTIDE SEQUENCE</scope>
    <source>
        <strain evidence="1">ChiHjej12B11-16260</strain>
    </source>
</reference>
<proteinExistence type="predicted"/>
<evidence type="ECO:0000313" key="1">
    <source>
        <dbReference type="EMBL" id="HIX45167.1"/>
    </source>
</evidence>
<gene>
    <name evidence="1" type="ORF">H9982_02995</name>
</gene>
<dbReference type="Proteomes" id="UP000824246">
    <property type="component" value="Unassembled WGS sequence"/>
</dbReference>
<organism evidence="1 2">
    <name type="scientific">Candidatus Barnesiella excrementipullorum</name>
    <dbReference type="NCBI Taxonomy" id="2838479"/>
    <lineage>
        <taxon>Bacteria</taxon>
        <taxon>Pseudomonadati</taxon>
        <taxon>Bacteroidota</taxon>
        <taxon>Bacteroidia</taxon>
        <taxon>Bacteroidales</taxon>
        <taxon>Barnesiellaceae</taxon>
        <taxon>Barnesiella</taxon>
    </lineage>
</organism>
<protein>
    <submittedName>
        <fullName evidence="1">Uncharacterized protein</fullName>
    </submittedName>
</protein>
<feature type="non-terminal residue" evidence="1">
    <location>
        <position position="1"/>
    </location>
</feature>
<dbReference type="AlphaFoldDB" id="A0A9D1VRQ2"/>
<accession>A0A9D1VRQ2</accession>
<reference evidence="1" key="2">
    <citation type="submission" date="2021-04" db="EMBL/GenBank/DDBJ databases">
        <authorList>
            <person name="Gilroy R."/>
        </authorList>
    </citation>
    <scope>NUCLEOTIDE SEQUENCE</scope>
    <source>
        <strain evidence="1">ChiHjej12B11-16260</strain>
    </source>
</reference>